<dbReference type="EMBL" id="JAPQKI010000009">
    <property type="protein sequence ID" value="KAJ5090725.1"/>
    <property type="molecule type" value="Genomic_DNA"/>
</dbReference>
<protein>
    <recommendedName>
        <fullName evidence="1">NTF2 domain-containing protein</fullName>
    </recommendedName>
</protein>
<dbReference type="PANTHER" id="PTHR12612">
    <property type="entry name" value="NUCLEAR TRANSPORT FACTOR 2"/>
    <property type="match status" value="1"/>
</dbReference>
<dbReference type="InterPro" id="IPR018222">
    <property type="entry name" value="Nuclear_transport_factor_2_euk"/>
</dbReference>
<gene>
    <name evidence="2" type="ORF">N7532_009409</name>
</gene>
<reference evidence="2" key="1">
    <citation type="submission" date="2022-11" db="EMBL/GenBank/DDBJ databases">
        <authorList>
            <person name="Petersen C."/>
        </authorList>
    </citation>
    <scope>NUCLEOTIDE SEQUENCE</scope>
    <source>
        <strain evidence="2">IBT 30761</strain>
    </source>
</reference>
<dbReference type="Proteomes" id="UP001149074">
    <property type="component" value="Unassembled WGS sequence"/>
</dbReference>
<evidence type="ECO:0000313" key="3">
    <source>
        <dbReference type="Proteomes" id="UP001149074"/>
    </source>
</evidence>
<dbReference type="OrthoDB" id="25408at2759"/>
<feature type="domain" description="NTF2" evidence="1">
    <location>
        <begin position="18"/>
        <end position="162"/>
    </location>
</feature>
<dbReference type="InterPro" id="IPR032710">
    <property type="entry name" value="NTF2-like_dom_sf"/>
</dbReference>
<accession>A0A9W9EZC4</accession>
<dbReference type="InterPro" id="IPR002075">
    <property type="entry name" value="NTF2_dom"/>
</dbReference>
<dbReference type="PROSITE" id="PS50177">
    <property type="entry name" value="NTF2_DOMAIN"/>
    <property type="match status" value="1"/>
</dbReference>
<sequence length="164" mass="18047">MTNDLVMDDTLTKVSTEAASDLVKSFYVALQSNRQSIATYYSATPTTILFNGNQVADGPAVQEIFVNQMPTAKYEVQSYDAQIINRAYPTPTADGGTKPTSEMGIKDMSLLVLVSGFVTYGDGPDLPQRAFSESFVMIPNPTASDRGKHRKDWLIQSHNFRLVV</sequence>
<dbReference type="RefSeq" id="XP_056472706.1">
    <property type="nucleotide sequence ID" value="XM_056621900.1"/>
</dbReference>
<comment type="caution">
    <text evidence="2">The sequence shown here is derived from an EMBL/GenBank/DDBJ whole genome shotgun (WGS) entry which is preliminary data.</text>
</comment>
<organism evidence="2 3">
    <name type="scientific">Penicillium argentinense</name>
    <dbReference type="NCBI Taxonomy" id="1131581"/>
    <lineage>
        <taxon>Eukaryota</taxon>
        <taxon>Fungi</taxon>
        <taxon>Dikarya</taxon>
        <taxon>Ascomycota</taxon>
        <taxon>Pezizomycotina</taxon>
        <taxon>Eurotiomycetes</taxon>
        <taxon>Eurotiomycetidae</taxon>
        <taxon>Eurotiales</taxon>
        <taxon>Aspergillaceae</taxon>
        <taxon>Penicillium</taxon>
    </lineage>
</organism>
<reference evidence="2" key="2">
    <citation type="journal article" date="2023" name="IMA Fungus">
        <title>Comparative genomic study of the Penicillium genus elucidates a diverse pangenome and 15 lateral gene transfer events.</title>
        <authorList>
            <person name="Petersen C."/>
            <person name="Sorensen T."/>
            <person name="Nielsen M.R."/>
            <person name="Sondergaard T.E."/>
            <person name="Sorensen J.L."/>
            <person name="Fitzpatrick D.A."/>
            <person name="Frisvad J.C."/>
            <person name="Nielsen K.L."/>
        </authorList>
    </citation>
    <scope>NUCLEOTIDE SEQUENCE</scope>
    <source>
        <strain evidence="2">IBT 30761</strain>
    </source>
</reference>
<evidence type="ECO:0000259" key="1">
    <source>
        <dbReference type="PROSITE" id="PS50177"/>
    </source>
</evidence>
<dbReference type="SUPFAM" id="SSF54427">
    <property type="entry name" value="NTF2-like"/>
    <property type="match status" value="1"/>
</dbReference>
<dbReference type="GeneID" id="81360879"/>
<evidence type="ECO:0000313" key="2">
    <source>
        <dbReference type="EMBL" id="KAJ5090725.1"/>
    </source>
</evidence>
<proteinExistence type="predicted"/>
<dbReference type="InterPro" id="IPR045875">
    <property type="entry name" value="NTF2"/>
</dbReference>
<dbReference type="Pfam" id="PF02136">
    <property type="entry name" value="NTF2"/>
    <property type="match status" value="1"/>
</dbReference>
<dbReference type="Gene3D" id="3.10.450.50">
    <property type="match status" value="1"/>
</dbReference>
<dbReference type="AlphaFoldDB" id="A0A9W9EZC4"/>
<dbReference type="GO" id="GO:0006913">
    <property type="term" value="P:nucleocytoplasmic transport"/>
    <property type="evidence" value="ECO:0007669"/>
    <property type="project" value="InterPro"/>
</dbReference>
<keyword evidence="3" id="KW-1185">Reference proteome</keyword>
<name>A0A9W9EZC4_9EURO</name>